<evidence type="ECO:0000313" key="3">
    <source>
        <dbReference type="Proteomes" id="UP000287651"/>
    </source>
</evidence>
<feature type="compositionally biased region" description="Basic and acidic residues" evidence="1">
    <location>
        <begin position="78"/>
        <end position="90"/>
    </location>
</feature>
<feature type="region of interest" description="Disordered" evidence="1">
    <location>
        <begin position="64"/>
        <end position="90"/>
    </location>
</feature>
<gene>
    <name evidence="2" type="ORF">B296_00030344</name>
</gene>
<dbReference type="Proteomes" id="UP000287651">
    <property type="component" value="Unassembled WGS sequence"/>
</dbReference>
<dbReference type="AlphaFoldDB" id="A0A426ZXX0"/>
<proteinExistence type="predicted"/>
<evidence type="ECO:0000313" key="2">
    <source>
        <dbReference type="EMBL" id="RRT68811.1"/>
    </source>
</evidence>
<reference evidence="2 3" key="1">
    <citation type="journal article" date="2014" name="Agronomy (Basel)">
        <title>A Draft Genome Sequence for Ensete ventricosum, the Drought-Tolerant Tree Against Hunger.</title>
        <authorList>
            <person name="Harrison J."/>
            <person name="Moore K.A."/>
            <person name="Paszkiewicz K."/>
            <person name="Jones T."/>
            <person name="Grant M."/>
            <person name="Ambacheew D."/>
            <person name="Muzemil S."/>
            <person name="Studholme D.J."/>
        </authorList>
    </citation>
    <scope>NUCLEOTIDE SEQUENCE [LARGE SCALE GENOMIC DNA]</scope>
</reference>
<organism evidence="2 3">
    <name type="scientific">Ensete ventricosum</name>
    <name type="common">Abyssinian banana</name>
    <name type="synonym">Musa ensete</name>
    <dbReference type="NCBI Taxonomy" id="4639"/>
    <lineage>
        <taxon>Eukaryota</taxon>
        <taxon>Viridiplantae</taxon>
        <taxon>Streptophyta</taxon>
        <taxon>Embryophyta</taxon>
        <taxon>Tracheophyta</taxon>
        <taxon>Spermatophyta</taxon>
        <taxon>Magnoliopsida</taxon>
        <taxon>Liliopsida</taxon>
        <taxon>Zingiberales</taxon>
        <taxon>Musaceae</taxon>
        <taxon>Ensete</taxon>
    </lineage>
</organism>
<comment type="caution">
    <text evidence="2">The sequence shown here is derived from an EMBL/GenBank/DDBJ whole genome shotgun (WGS) entry which is preliminary data.</text>
</comment>
<name>A0A426ZXX0_ENSVE</name>
<protein>
    <submittedName>
        <fullName evidence="2">Uncharacterized protein</fullName>
    </submittedName>
</protein>
<accession>A0A426ZXX0</accession>
<dbReference type="EMBL" id="AMZH03004574">
    <property type="protein sequence ID" value="RRT68811.1"/>
    <property type="molecule type" value="Genomic_DNA"/>
</dbReference>
<evidence type="ECO:0000256" key="1">
    <source>
        <dbReference type="SAM" id="MobiDB-lite"/>
    </source>
</evidence>
<sequence length="90" mass="9951">MPLALKAVMATADGQKRLQQHNTKGLKDVLLKRRRRVILRLRAYSSLSPRFAVREAARIEDPGREVPGILDGEGGLDLGERGEGEEGRFG</sequence>